<sequence length="124" mass="13530">MVSCSRLILSSLLTKFVRPRNQVCSRTSMNPTRLTSFESLLPSPYPSTLFVAVSGTPCLYYNHPQSLVDPYASSAHVACLGSRQQIGGDVVESVFIETGSATSITRISLKLQKWTTVDCSNLPD</sequence>
<dbReference type="AlphaFoldDB" id="A0A8H2XN51"/>
<gene>
    <name evidence="1" type="ORF">RDB_LOCUS15154</name>
</gene>
<protein>
    <submittedName>
        <fullName evidence="1">Uncharacterized protein</fullName>
    </submittedName>
</protein>
<comment type="caution">
    <text evidence="1">The sequence shown here is derived from an EMBL/GenBank/DDBJ whole genome shotgun (WGS) entry which is preliminary data.</text>
</comment>
<proteinExistence type="predicted"/>
<reference evidence="1" key="1">
    <citation type="submission" date="2021-01" db="EMBL/GenBank/DDBJ databases">
        <authorList>
            <person name="Kaushik A."/>
        </authorList>
    </citation>
    <scope>NUCLEOTIDE SEQUENCE</scope>
    <source>
        <strain evidence="1">Type strain: AG8-Rh-89/</strain>
    </source>
</reference>
<dbReference type="EMBL" id="CAJMWZ010000825">
    <property type="protein sequence ID" value="CAE6426467.1"/>
    <property type="molecule type" value="Genomic_DNA"/>
</dbReference>
<name>A0A8H2XN51_9AGAM</name>
<accession>A0A8H2XN51</accession>
<organism evidence="1 2">
    <name type="scientific">Rhizoctonia solani</name>
    <dbReference type="NCBI Taxonomy" id="456999"/>
    <lineage>
        <taxon>Eukaryota</taxon>
        <taxon>Fungi</taxon>
        <taxon>Dikarya</taxon>
        <taxon>Basidiomycota</taxon>
        <taxon>Agaricomycotina</taxon>
        <taxon>Agaricomycetes</taxon>
        <taxon>Cantharellales</taxon>
        <taxon>Ceratobasidiaceae</taxon>
        <taxon>Rhizoctonia</taxon>
    </lineage>
</organism>
<dbReference type="Proteomes" id="UP000663850">
    <property type="component" value="Unassembled WGS sequence"/>
</dbReference>
<evidence type="ECO:0000313" key="1">
    <source>
        <dbReference type="EMBL" id="CAE6426467.1"/>
    </source>
</evidence>
<evidence type="ECO:0000313" key="2">
    <source>
        <dbReference type="Proteomes" id="UP000663850"/>
    </source>
</evidence>